<feature type="domain" description="Peptidase M24" evidence="1">
    <location>
        <begin position="161"/>
        <end position="349"/>
    </location>
</feature>
<dbReference type="InterPro" id="IPR000587">
    <property type="entry name" value="Creatinase_N"/>
</dbReference>
<dbReference type="Pfam" id="PF01321">
    <property type="entry name" value="Creatinase_N"/>
    <property type="match status" value="1"/>
</dbReference>
<dbReference type="Proteomes" id="UP001209803">
    <property type="component" value="Chromosome"/>
</dbReference>
<gene>
    <name evidence="3" type="ORF">K1718_08660</name>
</gene>
<dbReference type="PANTHER" id="PTHR46112">
    <property type="entry name" value="AMINOPEPTIDASE"/>
    <property type="match status" value="1"/>
</dbReference>
<reference evidence="3 4" key="1">
    <citation type="submission" date="2023-03" db="EMBL/GenBank/DDBJ databases">
        <title>Roseibium porphyridii sp. nov. and Roseibium rhodosorbium sp. nov. isolated from marine algae, Porphyridium cruentum and Rhodosorus marinus, respectively.</title>
        <authorList>
            <person name="Lee M.W."/>
            <person name="Choi B.J."/>
            <person name="Lee J.K."/>
            <person name="Choi D.G."/>
            <person name="Baek J.H."/>
            <person name="Bayburt H."/>
            <person name="Kim J.M."/>
            <person name="Han D.M."/>
            <person name="Kim K.H."/>
            <person name="Jeon C.O."/>
        </authorList>
    </citation>
    <scope>NUCLEOTIDE SEQUENCE [LARGE SCALE GENOMIC DNA]</scope>
    <source>
        <strain evidence="3 4">KMA01</strain>
    </source>
</reference>
<dbReference type="Pfam" id="PF00557">
    <property type="entry name" value="Peptidase_M24"/>
    <property type="match status" value="1"/>
</dbReference>
<dbReference type="EMBL" id="CP120863">
    <property type="protein sequence ID" value="WFE91414.1"/>
    <property type="molecule type" value="Genomic_DNA"/>
</dbReference>
<dbReference type="Gene3D" id="3.40.350.10">
    <property type="entry name" value="Creatinase/prolidase N-terminal domain"/>
    <property type="match status" value="1"/>
</dbReference>
<proteinExistence type="predicted"/>
<dbReference type="PANTHER" id="PTHR46112:SF2">
    <property type="entry name" value="XAA-PRO AMINOPEPTIDASE P-RELATED"/>
    <property type="match status" value="1"/>
</dbReference>
<evidence type="ECO:0000313" key="3">
    <source>
        <dbReference type="EMBL" id="WFE91414.1"/>
    </source>
</evidence>
<accession>A0ABY8F9K6</accession>
<name>A0ABY8F9K6_9HYPH</name>
<dbReference type="SUPFAM" id="SSF55920">
    <property type="entry name" value="Creatinase/aminopeptidase"/>
    <property type="match status" value="1"/>
</dbReference>
<evidence type="ECO:0000313" key="4">
    <source>
        <dbReference type="Proteomes" id="UP001209803"/>
    </source>
</evidence>
<dbReference type="CDD" id="cd01066">
    <property type="entry name" value="APP_MetAP"/>
    <property type="match status" value="1"/>
</dbReference>
<dbReference type="InterPro" id="IPR000994">
    <property type="entry name" value="Pept_M24"/>
</dbReference>
<dbReference type="RefSeq" id="WP_265683810.1">
    <property type="nucleotide sequence ID" value="NZ_CP120863.1"/>
</dbReference>
<dbReference type="InterPro" id="IPR029149">
    <property type="entry name" value="Creatin/AminoP/Spt16_N"/>
</dbReference>
<organism evidence="3 4">
    <name type="scientific">Roseibium porphyridii</name>
    <dbReference type="NCBI Taxonomy" id="2866279"/>
    <lineage>
        <taxon>Bacteria</taxon>
        <taxon>Pseudomonadati</taxon>
        <taxon>Pseudomonadota</taxon>
        <taxon>Alphaproteobacteria</taxon>
        <taxon>Hyphomicrobiales</taxon>
        <taxon>Stappiaceae</taxon>
        <taxon>Roseibium</taxon>
    </lineage>
</organism>
<protein>
    <submittedName>
        <fullName evidence="3">Xaa-Pro peptidase family protein</fullName>
    </submittedName>
</protein>
<dbReference type="InterPro" id="IPR036005">
    <property type="entry name" value="Creatinase/aminopeptidase-like"/>
</dbReference>
<keyword evidence="4" id="KW-1185">Reference proteome</keyword>
<feature type="domain" description="Creatinase N-terminal" evidence="2">
    <location>
        <begin position="13"/>
        <end position="152"/>
    </location>
</feature>
<evidence type="ECO:0000259" key="2">
    <source>
        <dbReference type="Pfam" id="PF01321"/>
    </source>
</evidence>
<dbReference type="InterPro" id="IPR050659">
    <property type="entry name" value="Peptidase_M24B"/>
</dbReference>
<sequence length="385" mass="42919">MALHFSDEEFKSRLAKLHATMEAEKLDAMLLFAQESMYWLTGYDTFGYCFFQCLVVTSDNRMVLLTRSADERQAKHTSNIPDIRIWIDRGSASPVSQLKEMLFDMDLLGSRIGIEYDTHGMTGKIALQINEELSTFADIRDASPLIPELRSVKSQEEIVYVRKAAELADKAYLAGLDEIRPGADEGRVLAAMQATIFEGGGDYPGNEFIIGSGRDALLCRYKAGRRVLEAQDQITLEWAGSYRHYHAALMRTVVIGTPSDRHQEMYLAAREALAAVETQLVSGRTFGDVFDAHAERIDSHGMMPHRLNACGYSLGARFTPSWMDTPMAYKANPAEVKENMVIFMHMILMDSISGTAMTLGQTYLTTQDTPESLSTLPLDLPVKSG</sequence>
<evidence type="ECO:0000259" key="1">
    <source>
        <dbReference type="Pfam" id="PF00557"/>
    </source>
</evidence>
<dbReference type="Gene3D" id="3.90.230.10">
    <property type="entry name" value="Creatinase/methionine aminopeptidase superfamily"/>
    <property type="match status" value="1"/>
</dbReference>
<dbReference type="SUPFAM" id="SSF53092">
    <property type="entry name" value="Creatinase/prolidase N-terminal domain"/>
    <property type="match status" value="1"/>
</dbReference>